<evidence type="ECO:0000256" key="1">
    <source>
        <dbReference type="SAM" id="MobiDB-lite"/>
    </source>
</evidence>
<keyword evidence="2" id="KW-0812">Transmembrane</keyword>
<reference evidence="3" key="1">
    <citation type="submission" date="2022-07" db="EMBL/GenBank/DDBJ databases">
        <title>Taxonomic analysis of Microcella humidisoli nov. sp., isolated from riverside soil.</title>
        <authorList>
            <person name="Molina K.M."/>
            <person name="Kim S.B."/>
        </authorList>
    </citation>
    <scope>NUCLEOTIDE SEQUENCE</scope>
    <source>
        <strain evidence="3">MMS21-STM10</strain>
    </source>
</reference>
<gene>
    <name evidence="3" type="ORF">NNL39_12360</name>
</gene>
<evidence type="ECO:0000313" key="3">
    <source>
        <dbReference type="EMBL" id="UTT62430.1"/>
    </source>
</evidence>
<keyword evidence="2" id="KW-1133">Transmembrane helix</keyword>
<dbReference type="InterPro" id="IPR025445">
    <property type="entry name" value="DUF4191"/>
</dbReference>
<feature type="region of interest" description="Disordered" evidence="1">
    <location>
        <begin position="217"/>
        <end position="237"/>
    </location>
</feature>
<name>A0ABY5FVU9_9MICO</name>
<evidence type="ECO:0000256" key="2">
    <source>
        <dbReference type="SAM" id="Phobius"/>
    </source>
</evidence>
<dbReference type="EMBL" id="CP101497">
    <property type="protein sequence ID" value="UTT62430.1"/>
    <property type="molecule type" value="Genomic_DNA"/>
</dbReference>
<evidence type="ECO:0000313" key="4">
    <source>
        <dbReference type="Proteomes" id="UP001060039"/>
    </source>
</evidence>
<feature type="transmembrane region" description="Helical" evidence="2">
    <location>
        <begin position="33"/>
        <end position="55"/>
    </location>
</feature>
<proteinExistence type="predicted"/>
<dbReference type="Pfam" id="PF13829">
    <property type="entry name" value="DUF4191"/>
    <property type="match status" value="1"/>
</dbReference>
<keyword evidence="4" id="KW-1185">Reference proteome</keyword>
<dbReference type="Proteomes" id="UP001060039">
    <property type="component" value="Chromosome"/>
</dbReference>
<dbReference type="RefSeq" id="WP_255159574.1">
    <property type="nucleotide sequence ID" value="NZ_CP101497.1"/>
</dbReference>
<feature type="transmembrane region" description="Helical" evidence="2">
    <location>
        <begin position="61"/>
        <end position="83"/>
    </location>
</feature>
<protein>
    <submittedName>
        <fullName evidence="3">DUF4191 domain-containing protein</fullName>
    </submittedName>
</protein>
<sequence>MARTSSAQKPPKEPGRMKQMWQVFQMTRRMDPLAVWIMLLVFLLPILAAVLLAVFATPGDVLAGILWVVTGVLLGILLVLIVLGRRAERVAYRQISGQPGAVGAVLKSSLRRAWQASEMPVTVSPKTQDAVYRAIGKPGVVIIGEGPASRTRRMMEDERRNVNRIVPNVPVHLLHVGPDVESVKLENLARTLNKLKRSITKAEVYAVSNRLTSLSKSSTLPIPKGIDPLKARAPKPR</sequence>
<organism evidence="3 4">
    <name type="scientific">Microcella humidisoli</name>
    <dbReference type="NCBI Taxonomy" id="2963406"/>
    <lineage>
        <taxon>Bacteria</taxon>
        <taxon>Bacillati</taxon>
        <taxon>Actinomycetota</taxon>
        <taxon>Actinomycetes</taxon>
        <taxon>Micrococcales</taxon>
        <taxon>Microbacteriaceae</taxon>
        <taxon>Microcella</taxon>
    </lineage>
</organism>
<accession>A0ABY5FVU9</accession>
<keyword evidence="2" id="KW-0472">Membrane</keyword>